<dbReference type="InterPro" id="IPR041561">
    <property type="entry name" value="PglD_N"/>
</dbReference>
<evidence type="ECO:0000313" key="6">
    <source>
        <dbReference type="EMBL" id="MVO98691.1"/>
    </source>
</evidence>
<dbReference type="InterPro" id="IPR020019">
    <property type="entry name" value="AcTrfase_PglD-like"/>
</dbReference>
<dbReference type="PANTHER" id="PTHR43300">
    <property type="entry name" value="ACETYLTRANSFERASE"/>
    <property type="match status" value="1"/>
</dbReference>
<proteinExistence type="predicted"/>
<keyword evidence="6" id="KW-0012">Acyltransferase</keyword>
<keyword evidence="2" id="KW-0677">Repeat</keyword>
<dbReference type="Gene3D" id="2.160.10.10">
    <property type="entry name" value="Hexapeptide repeat proteins"/>
    <property type="match status" value="1"/>
</dbReference>
<dbReference type="CDD" id="cd03360">
    <property type="entry name" value="LbH_AT_putative"/>
    <property type="match status" value="1"/>
</dbReference>
<evidence type="ECO:0000256" key="1">
    <source>
        <dbReference type="ARBA" id="ARBA00022679"/>
    </source>
</evidence>
<dbReference type="Gene3D" id="3.40.50.20">
    <property type="match status" value="1"/>
</dbReference>
<evidence type="ECO:0000256" key="2">
    <source>
        <dbReference type="ARBA" id="ARBA00022737"/>
    </source>
</evidence>
<evidence type="ECO:0000256" key="3">
    <source>
        <dbReference type="PIRSR" id="PIRSR620019-1"/>
    </source>
</evidence>
<dbReference type="RefSeq" id="WP_157333118.1">
    <property type="nucleotide sequence ID" value="NZ_RHLK01000002.1"/>
</dbReference>
<dbReference type="SUPFAM" id="SSF51161">
    <property type="entry name" value="Trimeric LpxA-like enzymes"/>
    <property type="match status" value="1"/>
</dbReference>
<keyword evidence="1 6" id="KW-0808">Transferase</keyword>
<dbReference type="EMBL" id="RHLK01000002">
    <property type="protein sequence ID" value="MVO98691.1"/>
    <property type="molecule type" value="Genomic_DNA"/>
</dbReference>
<keyword evidence="7" id="KW-1185">Reference proteome</keyword>
<sequence length="223" mass="23546">MKDLIIVGAGGQGRETVQLVRDINRNTSEWNLLGFLDDREELLDKQVMGFPVLGDLNKLADSPYNQAYFICAVGDSLVRLEIVGRMKEIQPACAFATLIHPTAVIGDRIHIGEGTVICAQCVVTTNIRIGDHVLVNYCSSIGHDSALEEGVTLLPGSRISGGAILGQSCSIGSGAVVLPGIDIGHGAIIGAGAVVNRSIPSWSTAVGVPAKVIKSHNKNWQVL</sequence>
<protein>
    <submittedName>
        <fullName evidence="6">Sugar O-acyltransferase</fullName>
    </submittedName>
</protein>
<evidence type="ECO:0000313" key="7">
    <source>
        <dbReference type="Proteomes" id="UP000490800"/>
    </source>
</evidence>
<dbReference type="InterPro" id="IPR050179">
    <property type="entry name" value="Trans_hexapeptide_repeat"/>
</dbReference>
<evidence type="ECO:0000259" key="5">
    <source>
        <dbReference type="Pfam" id="PF17836"/>
    </source>
</evidence>
<feature type="active site" description="Proton acceptor" evidence="3">
    <location>
        <position position="143"/>
    </location>
</feature>
<feature type="domain" description="PglD N-terminal" evidence="5">
    <location>
        <begin position="3"/>
        <end position="85"/>
    </location>
</feature>
<feature type="binding site" evidence="4">
    <location>
        <position position="74"/>
    </location>
    <ligand>
        <name>substrate</name>
    </ligand>
</feature>
<dbReference type="GO" id="GO:0016746">
    <property type="term" value="F:acyltransferase activity"/>
    <property type="evidence" value="ECO:0007669"/>
    <property type="project" value="UniProtKB-KW"/>
</dbReference>
<gene>
    <name evidence="6" type="ORF">EDM21_04015</name>
</gene>
<dbReference type="PROSITE" id="PS00101">
    <property type="entry name" value="HEXAPEP_TRANSFERASES"/>
    <property type="match status" value="1"/>
</dbReference>
<comment type="caution">
    <text evidence="6">The sequence shown here is derived from an EMBL/GenBank/DDBJ whole genome shotgun (WGS) entry which is preliminary data.</text>
</comment>
<feature type="site" description="Increases basicity of active site His" evidence="3">
    <location>
        <position position="144"/>
    </location>
</feature>
<dbReference type="Pfam" id="PF17836">
    <property type="entry name" value="PglD_N"/>
    <property type="match status" value="1"/>
</dbReference>
<reference evidence="6 7" key="1">
    <citation type="journal article" date="2019" name="Microorganisms">
        <title>Paenibacillus lutrae sp. nov., A Chitinolytic Species Isolated from A River Otter in Castril Natural Park, Granada, Spain.</title>
        <authorList>
            <person name="Rodriguez M."/>
            <person name="Reina J.C."/>
            <person name="Bejar V."/>
            <person name="Llamas I."/>
        </authorList>
    </citation>
    <scope>NUCLEOTIDE SEQUENCE [LARGE SCALE GENOMIC DNA]</scope>
    <source>
        <strain evidence="6 7">N10</strain>
    </source>
</reference>
<dbReference type="NCBIfam" id="TIGR03570">
    <property type="entry name" value="NeuD_NnaD"/>
    <property type="match status" value="1"/>
</dbReference>
<accession>A0A7X3FFF1</accession>
<dbReference type="PANTHER" id="PTHR43300:SF7">
    <property type="entry name" value="UDP-N-ACETYLBACILLOSAMINE N-ACETYLTRANSFERASE"/>
    <property type="match status" value="1"/>
</dbReference>
<dbReference type="OrthoDB" id="9794407at2"/>
<dbReference type="Pfam" id="PF00132">
    <property type="entry name" value="Hexapep"/>
    <property type="match status" value="1"/>
</dbReference>
<organism evidence="6 7">
    <name type="scientific">Paenibacillus lutrae</name>
    <dbReference type="NCBI Taxonomy" id="2078573"/>
    <lineage>
        <taxon>Bacteria</taxon>
        <taxon>Bacillati</taxon>
        <taxon>Bacillota</taxon>
        <taxon>Bacilli</taxon>
        <taxon>Bacillales</taxon>
        <taxon>Paenibacillaceae</taxon>
        <taxon>Paenibacillus</taxon>
    </lineage>
</organism>
<dbReference type="InterPro" id="IPR011004">
    <property type="entry name" value="Trimer_LpxA-like_sf"/>
</dbReference>
<dbReference type="InterPro" id="IPR001451">
    <property type="entry name" value="Hexapep"/>
</dbReference>
<dbReference type="AlphaFoldDB" id="A0A7X3FFF1"/>
<dbReference type="InterPro" id="IPR018357">
    <property type="entry name" value="Hexapep_transf_CS"/>
</dbReference>
<evidence type="ECO:0000256" key="4">
    <source>
        <dbReference type="PIRSR" id="PIRSR620019-2"/>
    </source>
</evidence>
<dbReference type="Proteomes" id="UP000490800">
    <property type="component" value="Unassembled WGS sequence"/>
</dbReference>
<name>A0A7X3FFF1_9BACL</name>